<evidence type="ECO:0000256" key="4">
    <source>
        <dbReference type="ARBA" id="ARBA00022692"/>
    </source>
</evidence>
<feature type="transmembrane region" description="Helical" evidence="7">
    <location>
        <begin position="174"/>
        <end position="195"/>
    </location>
</feature>
<dbReference type="CDD" id="cd06261">
    <property type="entry name" value="TM_PBP2"/>
    <property type="match status" value="1"/>
</dbReference>
<proteinExistence type="inferred from homology"/>
<evidence type="ECO:0000313" key="10">
    <source>
        <dbReference type="Proteomes" id="UP000183954"/>
    </source>
</evidence>
<feature type="transmembrane region" description="Helical" evidence="7">
    <location>
        <begin position="282"/>
        <end position="303"/>
    </location>
</feature>
<organism evidence="9 10">
    <name type="scientific">Desulfosporosinus lacus DSM 15449</name>
    <dbReference type="NCBI Taxonomy" id="1121420"/>
    <lineage>
        <taxon>Bacteria</taxon>
        <taxon>Bacillati</taxon>
        <taxon>Bacillota</taxon>
        <taxon>Clostridia</taxon>
        <taxon>Eubacteriales</taxon>
        <taxon>Desulfitobacteriaceae</taxon>
        <taxon>Desulfosporosinus</taxon>
    </lineage>
</organism>
<evidence type="ECO:0000256" key="2">
    <source>
        <dbReference type="ARBA" id="ARBA00022448"/>
    </source>
</evidence>
<dbReference type="InterPro" id="IPR000515">
    <property type="entry name" value="MetI-like"/>
</dbReference>
<feature type="transmembrane region" description="Helical" evidence="7">
    <location>
        <begin position="12"/>
        <end position="30"/>
    </location>
</feature>
<dbReference type="GO" id="GO:0055085">
    <property type="term" value="P:transmembrane transport"/>
    <property type="evidence" value="ECO:0007669"/>
    <property type="project" value="InterPro"/>
</dbReference>
<accession>A0A1M5WM60</accession>
<comment type="similarity">
    <text evidence="7">Belongs to the binding-protein-dependent transport system permease family.</text>
</comment>
<dbReference type="Gene3D" id="1.10.3720.10">
    <property type="entry name" value="MetI-like"/>
    <property type="match status" value="1"/>
</dbReference>
<dbReference type="InterPro" id="IPR035906">
    <property type="entry name" value="MetI-like_sf"/>
</dbReference>
<comment type="subcellular location">
    <subcellularLocation>
        <location evidence="1 7">Cell membrane</location>
        <topology evidence="1 7">Multi-pass membrane protein</topology>
    </subcellularLocation>
</comment>
<dbReference type="PROSITE" id="PS50928">
    <property type="entry name" value="ABC_TM1"/>
    <property type="match status" value="1"/>
</dbReference>
<dbReference type="GO" id="GO:0005886">
    <property type="term" value="C:plasma membrane"/>
    <property type="evidence" value="ECO:0007669"/>
    <property type="project" value="UniProtKB-SubCell"/>
</dbReference>
<feature type="domain" description="ABC transmembrane type-1" evidence="8">
    <location>
        <begin position="95"/>
        <end position="296"/>
    </location>
</feature>
<evidence type="ECO:0000256" key="1">
    <source>
        <dbReference type="ARBA" id="ARBA00004651"/>
    </source>
</evidence>
<dbReference type="PANTHER" id="PTHR43163">
    <property type="entry name" value="DIPEPTIDE TRANSPORT SYSTEM PERMEASE PROTEIN DPPB-RELATED"/>
    <property type="match status" value="1"/>
</dbReference>
<evidence type="ECO:0000259" key="8">
    <source>
        <dbReference type="PROSITE" id="PS50928"/>
    </source>
</evidence>
<dbReference type="InterPro" id="IPR045621">
    <property type="entry name" value="BPD_transp_1_N"/>
</dbReference>
<evidence type="ECO:0000256" key="3">
    <source>
        <dbReference type="ARBA" id="ARBA00022475"/>
    </source>
</evidence>
<keyword evidence="3" id="KW-1003">Cell membrane</keyword>
<dbReference type="AlphaFoldDB" id="A0A1M5WM60"/>
<gene>
    <name evidence="9" type="ORF">SAMN02746098_01683</name>
</gene>
<dbReference type="STRING" id="1121420.SAMN02746098_01683"/>
<dbReference type="SUPFAM" id="SSF161098">
    <property type="entry name" value="MetI-like"/>
    <property type="match status" value="1"/>
</dbReference>
<keyword evidence="5 7" id="KW-1133">Transmembrane helix</keyword>
<evidence type="ECO:0000256" key="7">
    <source>
        <dbReference type="RuleBase" id="RU363032"/>
    </source>
</evidence>
<dbReference type="PANTHER" id="PTHR43163:SF6">
    <property type="entry name" value="DIPEPTIDE TRANSPORT SYSTEM PERMEASE PROTEIN DPPB-RELATED"/>
    <property type="match status" value="1"/>
</dbReference>
<feature type="transmembrane region" description="Helical" evidence="7">
    <location>
        <begin position="99"/>
        <end position="122"/>
    </location>
</feature>
<evidence type="ECO:0000256" key="6">
    <source>
        <dbReference type="ARBA" id="ARBA00023136"/>
    </source>
</evidence>
<dbReference type="Proteomes" id="UP000183954">
    <property type="component" value="Unassembled WGS sequence"/>
</dbReference>
<dbReference type="RefSeq" id="WP_073029287.1">
    <property type="nucleotide sequence ID" value="NZ_FQXJ01000005.1"/>
</dbReference>
<protein>
    <submittedName>
        <fullName evidence="9">Peptide/nickel transport system permease protein</fullName>
    </submittedName>
</protein>
<keyword evidence="10" id="KW-1185">Reference proteome</keyword>
<sequence length="310" mass="34512">MIRFIIRRIFQLIPVLLGISMLTFGMMSLVPGDPVALMLGQHISHQTMDSVRQELGLDLPFLNRYLNYLWNALHGDFGRSYIQHQEVSQMLLDKIPVTFRLAVAASAIAITFGVLIGVLSAVRQYSFWDTFTTFFTLIGLSLPTFWLGMVLQLVFGVIFRILPISGSGGEGFHLQYYILPGFALGFASMAMYAGLTRSSMLEVLGEDYIRTARAKGLSKQVVVFKHGMKNALIPVSTHAGMDFASLMGGTILIETIFSLPGIGYMLFNAISRRDYPVVQGVTLFLALVFVVVNLLVDISYAFLNPQIRYD</sequence>
<dbReference type="OrthoDB" id="9789439at2"/>
<dbReference type="Pfam" id="PF00528">
    <property type="entry name" value="BPD_transp_1"/>
    <property type="match status" value="1"/>
</dbReference>
<dbReference type="EMBL" id="FQXJ01000005">
    <property type="protein sequence ID" value="SHH88548.1"/>
    <property type="molecule type" value="Genomic_DNA"/>
</dbReference>
<feature type="transmembrane region" description="Helical" evidence="7">
    <location>
        <begin position="251"/>
        <end position="270"/>
    </location>
</feature>
<evidence type="ECO:0000256" key="5">
    <source>
        <dbReference type="ARBA" id="ARBA00022989"/>
    </source>
</evidence>
<keyword evidence="4 7" id="KW-0812">Transmembrane</keyword>
<keyword evidence="6 7" id="KW-0472">Membrane</keyword>
<keyword evidence="2 7" id="KW-0813">Transport</keyword>
<evidence type="ECO:0000313" key="9">
    <source>
        <dbReference type="EMBL" id="SHH88548.1"/>
    </source>
</evidence>
<dbReference type="Pfam" id="PF19300">
    <property type="entry name" value="BPD_transp_1_N"/>
    <property type="match status" value="1"/>
</dbReference>
<feature type="transmembrane region" description="Helical" evidence="7">
    <location>
        <begin position="134"/>
        <end position="162"/>
    </location>
</feature>
<name>A0A1M5WM60_9FIRM</name>
<reference evidence="10" key="1">
    <citation type="submission" date="2016-11" db="EMBL/GenBank/DDBJ databases">
        <authorList>
            <person name="Varghese N."/>
            <person name="Submissions S."/>
        </authorList>
    </citation>
    <scope>NUCLEOTIDE SEQUENCE [LARGE SCALE GENOMIC DNA]</scope>
    <source>
        <strain evidence="10">DSM 15449</strain>
    </source>
</reference>